<gene>
    <name evidence="1" type="ORF">SAMN05421877_111125</name>
</gene>
<dbReference type="EMBL" id="FNUT01000011">
    <property type="protein sequence ID" value="SEG63925.1"/>
    <property type="molecule type" value="Genomic_DNA"/>
</dbReference>
<accession>A0A1H6BU11</accession>
<protein>
    <submittedName>
        <fullName evidence="1">Uncharacterized protein</fullName>
    </submittedName>
</protein>
<sequence>MNSTPVQIASLPQGLTPYIKALLAEVVFAQY</sequence>
<dbReference type="Proteomes" id="UP000236731">
    <property type="component" value="Unassembled WGS sequence"/>
</dbReference>
<evidence type="ECO:0000313" key="2">
    <source>
        <dbReference type="Proteomes" id="UP000236731"/>
    </source>
</evidence>
<name>A0A1H6BU11_9SPHI</name>
<reference evidence="2" key="1">
    <citation type="submission" date="2016-10" db="EMBL/GenBank/DDBJ databases">
        <authorList>
            <person name="Varghese N."/>
            <person name="Submissions S."/>
        </authorList>
    </citation>
    <scope>NUCLEOTIDE SEQUENCE [LARGE SCALE GENOMIC DNA]</scope>
    <source>
        <strain evidence="2">DSM 22361</strain>
    </source>
</reference>
<keyword evidence="2" id="KW-1185">Reference proteome</keyword>
<evidence type="ECO:0000313" key="1">
    <source>
        <dbReference type="EMBL" id="SEG63925.1"/>
    </source>
</evidence>
<dbReference type="AlphaFoldDB" id="A0A1H6BU11"/>
<organism evidence="1 2">
    <name type="scientific">Sphingobacterium lactis</name>
    <dbReference type="NCBI Taxonomy" id="797291"/>
    <lineage>
        <taxon>Bacteria</taxon>
        <taxon>Pseudomonadati</taxon>
        <taxon>Bacteroidota</taxon>
        <taxon>Sphingobacteriia</taxon>
        <taxon>Sphingobacteriales</taxon>
        <taxon>Sphingobacteriaceae</taxon>
        <taxon>Sphingobacterium</taxon>
    </lineage>
</organism>
<proteinExistence type="predicted"/>